<accession>A0A822ANS1</accession>
<comment type="caution">
    <text evidence="1">The sequence shown here is derived from an EMBL/GenBank/DDBJ whole genome shotgun (WGS) entry which is preliminary data.</text>
</comment>
<organism evidence="1 2">
    <name type="scientific">Rotaria socialis</name>
    <dbReference type="NCBI Taxonomy" id="392032"/>
    <lineage>
        <taxon>Eukaryota</taxon>
        <taxon>Metazoa</taxon>
        <taxon>Spiralia</taxon>
        <taxon>Gnathifera</taxon>
        <taxon>Rotifera</taxon>
        <taxon>Eurotatoria</taxon>
        <taxon>Bdelloidea</taxon>
        <taxon>Philodinida</taxon>
        <taxon>Philodinidae</taxon>
        <taxon>Rotaria</taxon>
    </lineage>
</organism>
<name>A0A822ANS1_9BILA</name>
<protein>
    <submittedName>
        <fullName evidence="1">Uncharacterized protein</fullName>
    </submittedName>
</protein>
<dbReference type="EMBL" id="CAJOBR010033179">
    <property type="protein sequence ID" value="CAF5002123.1"/>
    <property type="molecule type" value="Genomic_DNA"/>
</dbReference>
<feature type="non-terminal residue" evidence="1">
    <location>
        <position position="1"/>
    </location>
</feature>
<evidence type="ECO:0000313" key="2">
    <source>
        <dbReference type="Proteomes" id="UP000663848"/>
    </source>
</evidence>
<dbReference type="Proteomes" id="UP000663848">
    <property type="component" value="Unassembled WGS sequence"/>
</dbReference>
<dbReference type="AlphaFoldDB" id="A0A822ANS1"/>
<gene>
    <name evidence="1" type="ORF">QYT958_LOCUS38233</name>
</gene>
<sequence length="99" mass="11599">LASPLIERLVHSMLRKNPKERPSISCISNCIQLCLWFNSTILKMNKNDFYQTYMWTALETLFNKRTLSSVELSLKKLFCQRQSSQSLYEAQSYLNQLTA</sequence>
<reference evidence="1" key="1">
    <citation type="submission" date="2021-02" db="EMBL/GenBank/DDBJ databases">
        <authorList>
            <person name="Nowell W R."/>
        </authorList>
    </citation>
    <scope>NUCLEOTIDE SEQUENCE</scope>
</reference>
<proteinExistence type="predicted"/>
<evidence type="ECO:0000313" key="1">
    <source>
        <dbReference type="EMBL" id="CAF5002123.1"/>
    </source>
</evidence>